<dbReference type="GO" id="GO:0003700">
    <property type="term" value="F:DNA-binding transcription factor activity"/>
    <property type="evidence" value="ECO:0007669"/>
    <property type="project" value="TreeGrafter"/>
</dbReference>
<dbReference type="InterPro" id="IPR014710">
    <property type="entry name" value="RmlC-like_jellyroll"/>
</dbReference>
<dbReference type="EMBL" id="VSSQ01048304">
    <property type="protein sequence ID" value="MPN02360.1"/>
    <property type="molecule type" value="Genomic_DNA"/>
</dbReference>
<keyword evidence="1" id="KW-0238">DNA-binding</keyword>
<accession>A0A645ELW9</accession>
<dbReference type="Gene3D" id="2.60.120.10">
    <property type="entry name" value="Jelly Rolls"/>
    <property type="match status" value="1"/>
</dbReference>
<evidence type="ECO:0000259" key="2">
    <source>
        <dbReference type="PROSITE" id="PS50943"/>
    </source>
</evidence>
<proteinExistence type="predicted"/>
<feature type="domain" description="HTH cro/C1-type" evidence="2">
    <location>
        <begin position="13"/>
        <end position="67"/>
    </location>
</feature>
<dbReference type="GO" id="GO:0003677">
    <property type="term" value="F:DNA binding"/>
    <property type="evidence" value="ECO:0007669"/>
    <property type="project" value="UniProtKB-KW"/>
</dbReference>
<comment type="caution">
    <text evidence="3">The sequence shown here is derived from an EMBL/GenBank/DDBJ whole genome shotgun (WGS) entry which is preliminary data.</text>
</comment>
<dbReference type="CDD" id="cd02209">
    <property type="entry name" value="cupin_XRE_C"/>
    <property type="match status" value="1"/>
</dbReference>
<reference evidence="3" key="1">
    <citation type="submission" date="2019-08" db="EMBL/GenBank/DDBJ databases">
        <authorList>
            <person name="Kucharzyk K."/>
            <person name="Murdoch R.W."/>
            <person name="Higgins S."/>
            <person name="Loffler F."/>
        </authorList>
    </citation>
    <scope>NUCLEOTIDE SEQUENCE</scope>
</reference>
<dbReference type="PANTHER" id="PTHR46797">
    <property type="entry name" value="HTH-TYPE TRANSCRIPTIONAL REGULATOR"/>
    <property type="match status" value="1"/>
</dbReference>
<dbReference type="SUPFAM" id="SSF51182">
    <property type="entry name" value="RmlC-like cupins"/>
    <property type="match status" value="1"/>
</dbReference>
<dbReference type="InterPro" id="IPR001387">
    <property type="entry name" value="Cro/C1-type_HTH"/>
</dbReference>
<dbReference type="InterPro" id="IPR011051">
    <property type="entry name" value="RmlC_Cupin_sf"/>
</dbReference>
<dbReference type="CDD" id="cd00093">
    <property type="entry name" value="HTH_XRE"/>
    <property type="match status" value="1"/>
</dbReference>
<dbReference type="InterPro" id="IPR013096">
    <property type="entry name" value="Cupin_2"/>
</dbReference>
<dbReference type="PANTHER" id="PTHR46797:SF19">
    <property type="entry name" value="BLL2473 PROTEIN"/>
    <property type="match status" value="1"/>
</dbReference>
<evidence type="ECO:0000256" key="1">
    <source>
        <dbReference type="ARBA" id="ARBA00023125"/>
    </source>
</evidence>
<gene>
    <name evidence="3" type="ORF">SDC9_149576</name>
</gene>
<dbReference type="PROSITE" id="PS50943">
    <property type="entry name" value="HTH_CROC1"/>
    <property type="match status" value="1"/>
</dbReference>
<dbReference type="InterPro" id="IPR050807">
    <property type="entry name" value="TransReg_Diox_bact_type"/>
</dbReference>
<dbReference type="SUPFAM" id="SSF47413">
    <property type="entry name" value="lambda repressor-like DNA-binding domains"/>
    <property type="match status" value="1"/>
</dbReference>
<dbReference type="InterPro" id="IPR010982">
    <property type="entry name" value="Lambda_DNA-bd_dom_sf"/>
</dbReference>
<dbReference type="SMART" id="SM00530">
    <property type="entry name" value="HTH_XRE"/>
    <property type="match status" value="1"/>
</dbReference>
<organism evidence="3">
    <name type="scientific">bioreactor metagenome</name>
    <dbReference type="NCBI Taxonomy" id="1076179"/>
    <lineage>
        <taxon>unclassified sequences</taxon>
        <taxon>metagenomes</taxon>
        <taxon>ecological metagenomes</taxon>
    </lineage>
</organism>
<sequence length="185" mass="21308">MMTEHIKEIAQRITVLRDFAGYSTSEVAEQISVPQEEYERYESGHCDIPVSVLYEIAHLYKIDLTEVLTGQKAKLHTYSLVKKGKGIGIERTKDYLYKNLAYNYAQRRVEPLLVYVEPKEKGYQVTPNFHEGHEFHYCLEGSYLITIGDKELIIEEGDALYFDSKYPHGMRVSGDKPAKILVIVI</sequence>
<dbReference type="AlphaFoldDB" id="A0A645ELW9"/>
<dbReference type="Pfam" id="PF07883">
    <property type="entry name" value="Cupin_2"/>
    <property type="match status" value="1"/>
</dbReference>
<dbReference type="Gene3D" id="1.10.260.40">
    <property type="entry name" value="lambda repressor-like DNA-binding domains"/>
    <property type="match status" value="1"/>
</dbReference>
<protein>
    <recommendedName>
        <fullName evidence="2">HTH cro/C1-type domain-containing protein</fullName>
    </recommendedName>
</protein>
<evidence type="ECO:0000313" key="3">
    <source>
        <dbReference type="EMBL" id="MPN02360.1"/>
    </source>
</evidence>
<name>A0A645ELW9_9ZZZZ</name>
<dbReference type="GO" id="GO:0005829">
    <property type="term" value="C:cytosol"/>
    <property type="evidence" value="ECO:0007669"/>
    <property type="project" value="TreeGrafter"/>
</dbReference>